<sequence length="152" mass="17511">MNLLLIYIVAIFQWLNPEETKNKAFQPQQPIQSRIKLNYIKNPRIKIDGGGNYYTYDTTSLDKKKHIFVISASKTSFISLMNQSEYIYMERSTKEDLTDGFIKEKFQGDGYTAILKTKRVKSINDYSSLHEGTLIISNQKASTSFKVHGIVE</sequence>
<evidence type="ECO:0000313" key="1">
    <source>
        <dbReference type="EMBL" id="SFU72346.1"/>
    </source>
</evidence>
<protein>
    <submittedName>
        <fullName evidence="1">Uncharacterized protein</fullName>
    </submittedName>
</protein>
<organism evidence="1 2">
    <name type="scientific">Pontibacter akesuensis</name>
    <dbReference type="NCBI Taxonomy" id="388950"/>
    <lineage>
        <taxon>Bacteria</taxon>
        <taxon>Pseudomonadati</taxon>
        <taxon>Bacteroidota</taxon>
        <taxon>Cytophagia</taxon>
        <taxon>Cytophagales</taxon>
        <taxon>Hymenobacteraceae</taxon>
        <taxon>Pontibacter</taxon>
    </lineage>
</organism>
<name>A0A1I7IHI5_9BACT</name>
<dbReference type="EMBL" id="FPCA01000002">
    <property type="protein sequence ID" value="SFU72346.1"/>
    <property type="molecule type" value="Genomic_DNA"/>
</dbReference>
<evidence type="ECO:0000313" key="2">
    <source>
        <dbReference type="Proteomes" id="UP000182491"/>
    </source>
</evidence>
<dbReference type="AlphaFoldDB" id="A0A1I7IHI5"/>
<gene>
    <name evidence="1" type="ORF">SAMN04487941_2213</name>
</gene>
<keyword evidence="2" id="KW-1185">Reference proteome</keyword>
<reference evidence="2" key="1">
    <citation type="submission" date="2016-10" db="EMBL/GenBank/DDBJ databases">
        <authorList>
            <person name="Varghese N."/>
        </authorList>
    </citation>
    <scope>NUCLEOTIDE SEQUENCE [LARGE SCALE GENOMIC DNA]</scope>
    <source>
        <strain evidence="2">DSM 18820</strain>
    </source>
</reference>
<dbReference type="RefSeq" id="WP_068837424.1">
    <property type="nucleotide sequence ID" value="NZ_BMXC01000002.1"/>
</dbReference>
<dbReference type="STRING" id="388950.GCA_001611675_01329"/>
<proteinExistence type="predicted"/>
<dbReference type="OrthoDB" id="9937720at2"/>
<accession>A0A1I7IHI5</accession>
<dbReference type="Proteomes" id="UP000182491">
    <property type="component" value="Unassembled WGS sequence"/>
</dbReference>